<dbReference type="Gene3D" id="3.20.20.70">
    <property type="entry name" value="Aldolase class I"/>
    <property type="match status" value="1"/>
</dbReference>
<organism evidence="4 5">
    <name type="scientific">Microbacterium yannicii</name>
    <dbReference type="NCBI Taxonomy" id="671622"/>
    <lineage>
        <taxon>Bacteria</taxon>
        <taxon>Bacillati</taxon>
        <taxon>Actinomycetota</taxon>
        <taxon>Actinomycetes</taxon>
        <taxon>Micrococcales</taxon>
        <taxon>Microbacteriaceae</taxon>
        <taxon>Microbacterium</taxon>
    </lineage>
</organism>
<proteinExistence type="predicted"/>
<evidence type="ECO:0000313" key="5">
    <source>
        <dbReference type="Proteomes" id="UP001501407"/>
    </source>
</evidence>
<dbReference type="InterPro" id="IPR013785">
    <property type="entry name" value="Aldolase_TIM"/>
</dbReference>
<name>A0ABP9MAQ3_9MICO</name>
<keyword evidence="2" id="KW-0326">Glycosidase</keyword>
<accession>A0ABP9MAQ3</accession>
<dbReference type="Gene3D" id="2.70.98.60">
    <property type="entry name" value="alpha-galactosidase from lactobacil brevis"/>
    <property type="match status" value="1"/>
</dbReference>
<dbReference type="InterPro" id="IPR038417">
    <property type="entry name" value="Alpga-gal_N_sf"/>
</dbReference>
<dbReference type="InterPro" id="IPR002252">
    <property type="entry name" value="Glyco_hydro_36"/>
</dbReference>
<protein>
    <recommendedName>
        <fullName evidence="6">Alpha-galactosidase</fullName>
    </recommendedName>
</protein>
<keyword evidence="1" id="KW-0378">Hydrolase</keyword>
<dbReference type="PANTHER" id="PTHR43053">
    <property type="entry name" value="GLYCOSIDASE FAMILY 31"/>
    <property type="match status" value="1"/>
</dbReference>
<dbReference type="SUPFAM" id="SSF51445">
    <property type="entry name" value="(Trans)glycosidases"/>
    <property type="match status" value="1"/>
</dbReference>
<evidence type="ECO:0000256" key="2">
    <source>
        <dbReference type="ARBA" id="ARBA00023295"/>
    </source>
</evidence>
<dbReference type="Proteomes" id="UP001501407">
    <property type="component" value="Unassembled WGS sequence"/>
</dbReference>
<evidence type="ECO:0000313" key="4">
    <source>
        <dbReference type="EMBL" id="GAA5093773.1"/>
    </source>
</evidence>
<reference evidence="5" key="1">
    <citation type="journal article" date="2019" name="Int. J. Syst. Evol. Microbiol.">
        <title>The Global Catalogue of Microorganisms (GCM) 10K type strain sequencing project: providing services to taxonomists for standard genome sequencing and annotation.</title>
        <authorList>
            <consortium name="The Broad Institute Genomics Platform"/>
            <consortium name="The Broad Institute Genome Sequencing Center for Infectious Disease"/>
            <person name="Wu L."/>
            <person name="Ma J."/>
        </authorList>
    </citation>
    <scope>NUCLEOTIDE SEQUENCE [LARGE SCALE GENOMIC DNA]</scope>
    <source>
        <strain evidence="5">JCM 18959</strain>
    </source>
</reference>
<dbReference type="EMBL" id="BAABKZ010000002">
    <property type="protein sequence ID" value="GAA5093773.1"/>
    <property type="molecule type" value="Genomic_DNA"/>
</dbReference>
<gene>
    <name evidence="4" type="ORF">GCM10025760_24370</name>
</gene>
<dbReference type="InterPro" id="IPR017853">
    <property type="entry name" value="GH"/>
</dbReference>
<dbReference type="InterPro" id="IPR050985">
    <property type="entry name" value="Alpha-glycosidase_related"/>
</dbReference>
<evidence type="ECO:0000256" key="3">
    <source>
        <dbReference type="SAM" id="MobiDB-lite"/>
    </source>
</evidence>
<dbReference type="PANTHER" id="PTHR43053:SF3">
    <property type="entry name" value="ALPHA-GALACTOSIDASE C-RELATED"/>
    <property type="match status" value="1"/>
</dbReference>
<dbReference type="Pfam" id="PF02065">
    <property type="entry name" value="Melibiase"/>
    <property type="match status" value="1"/>
</dbReference>
<dbReference type="CDD" id="cd14791">
    <property type="entry name" value="GH36"/>
    <property type="match status" value="1"/>
</dbReference>
<feature type="region of interest" description="Disordered" evidence="3">
    <location>
        <begin position="1"/>
        <end position="31"/>
    </location>
</feature>
<evidence type="ECO:0000256" key="1">
    <source>
        <dbReference type="ARBA" id="ARBA00022801"/>
    </source>
</evidence>
<dbReference type="PRINTS" id="PR00743">
    <property type="entry name" value="GLHYDRLASE36"/>
</dbReference>
<keyword evidence="5" id="KW-1185">Reference proteome</keyword>
<sequence>MTEAAHHPAALIPRESAPAVPVTVTSPDSAPVTSRARVGAFELRWRDDAPAALVVPSSTHSGRPGIGLIEVFTAVEQRARTSQAYWRSAVGERLRVQGSQVIAEPDAVRAVIVQSDAISGIEVRTTVTAPTGTASVRVESEIRNAGRETVVVTAISSATIGFGGSASDLDAMMWGSAASEWLAENRWSEVPLRTLLPDIALALHDQDARGHAGLTSHGAWSSGEHVPCGYISREDGETLAWQIETSAGWRADLCQTQEGGVLSLLGPTDLEHQFAHELLPGEAFTAVPVALAVTTARTRAPGNALAELTRYRRWLRGAAVGGQHLPVVYNDFMNTLMGQPTTDKLLPLVRRAAEAGVEVFCIDAGWFADPAIGDWWSTVGEWREAPTRFPDGGLRRVIDAIRDAGMAPGLWLEPEVVGIDSPASSRLPDDAFFQRFGQRVQEDRRYHLDFRHPAARAHLDATVDHLVEELGIRYLKLDYNINPGAGTEHHATAAGDGLLGHTRAFRDWLVRVQQRHPSLLVENCSSGAMRADYALLAVTHLQSTSDQQDFRLYPPIAASAPASVLPEQCGNWAYPARDMSDEETAFTLVTGLSGRLYVSGFLDDLRPAQRARIAEAIALHKELRESLRTALPFWPLGLPAWDDEAICLGLHTPDGDLLFVWDRDAAPAAFTIPGVSSAEVLFPADAADWRLGAGTAGLEVSTPAGIGARVLRVTRG</sequence>
<dbReference type="RefSeq" id="WP_252787487.1">
    <property type="nucleotide sequence ID" value="NZ_BAABKZ010000002.1"/>
</dbReference>
<evidence type="ECO:0008006" key="6">
    <source>
        <dbReference type="Google" id="ProtNLM"/>
    </source>
</evidence>
<comment type="caution">
    <text evidence="4">The sequence shown here is derived from an EMBL/GenBank/DDBJ whole genome shotgun (WGS) entry which is preliminary data.</text>
</comment>